<evidence type="ECO:0000256" key="5">
    <source>
        <dbReference type="ARBA" id="ARBA00023295"/>
    </source>
</evidence>
<accession>A0ABR2LQA7</accession>
<dbReference type="EMBL" id="JBBWWR010000017">
    <property type="protein sequence ID" value="KAK8946194.1"/>
    <property type="molecule type" value="Genomic_DNA"/>
</dbReference>
<evidence type="ECO:0000259" key="7">
    <source>
        <dbReference type="Pfam" id="PF01120"/>
    </source>
</evidence>
<keyword evidence="9" id="KW-1185">Reference proteome</keyword>
<evidence type="ECO:0000256" key="4">
    <source>
        <dbReference type="ARBA" id="ARBA00022801"/>
    </source>
</evidence>
<comment type="caution">
    <text evidence="8">The sequence shown here is derived from an EMBL/GenBank/DDBJ whole genome shotgun (WGS) entry which is preliminary data.</text>
</comment>
<feature type="chain" id="PRO_5046971759" description="alpha-L-fucosidase" evidence="6">
    <location>
        <begin position="26"/>
        <end position="485"/>
    </location>
</feature>
<feature type="domain" description="Glycoside hydrolase family 29 N-terminal" evidence="7">
    <location>
        <begin position="78"/>
        <end position="340"/>
    </location>
</feature>
<comment type="similarity">
    <text evidence="1">Belongs to the glycosyl hydrolase 29 family.</text>
</comment>
<dbReference type="PANTHER" id="PTHR10030:SF37">
    <property type="entry name" value="ALPHA-L-FUCOSIDASE-RELATED"/>
    <property type="match status" value="1"/>
</dbReference>
<dbReference type="EC" id="3.2.1.51" evidence="2"/>
<dbReference type="InterPro" id="IPR008979">
    <property type="entry name" value="Galactose-bd-like_sf"/>
</dbReference>
<gene>
    <name evidence="8" type="primary">FUC1</name>
    <name evidence="8" type="ORF">KSP40_PGU013896</name>
</gene>
<keyword evidence="4" id="KW-0378">Hydrolase</keyword>
<evidence type="ECO:0000256" key="2">
    <source>
        <dbReference type="ARBA" id="ARBA00012662"/>
    </source>
</evidence>
<dbReference type="Proteomes" id="UP001412067">
    <property type="component" value="Unassembled WGS sequence"/>
</dbReference>
<name>A0ABR2LQA7_9ASPA</name>
<protein>
    <recommendedName>
        <fullName evidence="2">alpha-L-fucosidase</fullName>
        <ecNumber evidence="2">3.2.1.51</ecNumber>
    </recommendedName>
</protein>
<dbReference type="PANTHER" id="PTHR10030">
    <property type="entry name" value="ALPHA-L-FUCOSIDASE"/>
    <property type="match status" value="1"/>
</dbReference>
<dbReference type="SUPFAM" id="SSF49785">
    <property type="entry name" value="Galactose-binding domain-like"/>
    <property type="match status" value="1"/>
</dbReference>
<evidence type="ECO:0000256" key="1">
    <source>
        <dbReference type="ARBA" id="ARBA00007951"/>
    </source>
</evidence>
<evidence type="ECO:0000313" key="8">
    <source>
        <dbReference type="EMBL" id="KAK8946194.1"/>
    </source>
</evidence>
<dbReference type="Gene3D" id="2.60.120.260">
    <property type="entry name" value="Galactose-binding domain-like"/>
    <property type="match status" value="1"/>
</dbReference>
<proteinExistence type="inferred from homology"/>
<dbReference type="SMART" id="SM00812">
    <property type="entry name" value="Alpha_L_fucos"/>
    <property type="match status" value="1"/>
</dbReference>
<dbReference type="InterPro" id="IPR017853">
    <property type="entry name" value="GH"/>
</dbReference>
<keyword evidence="5" id="KW-0326">Glycosidase</keyword>
<dbReference type="InterPro" id="IPR000933">
    <property type="entry name" value="Glyco_hydro_29"/>
</dbReference>
<feature type="signal peptide" evidence="6">
    <location>
        <begin position="1"/>
        <end position="25"/>
    </location>
</feature>
<dbReference type="SUPFAM" id="SSF51445">
    <property type="entry name" value="(Trans)glycosidases"/>
    <property type="match status" value="1"/>
</dbReference>
<reference evidence="8 9" key="1">
    <citation type="journal article" date="2022" name="Nat. Plants">
        <title>Genomes of leafy and leafless Platanthera orchids illuminate the evolution of mycoheterotrophy.</title>
        <authorList>
            <person name="Li M.H."/>
            <person name="Liu K.W."/>
            <person name="Li Z."/>
            <person name="Lu H.C."/>
            <person name="Ye Q.L."/>
            <person name="Zhang D."/>
            <person name="Wang J.Y."/>
            <person name="Li Y.F."/>
            <person name="Zhong Z.M."/>
            <person name="Liu X."/>
            <person name="Yu X."/>
            <person name="Liu D.K."/>
            <person name="Tu X.D."/>
            <person name="Liu B."/>
            <person name="Hao Y."/>
            <person name="Liao X.Y."/>
            <person name="Jiang Y.T."/>
            <person name="Sun W.H."/>
            <person name="Chen J."/>
            <person name="Chen Y.Q."/>
            <person name="Ai Y."/>
            <person name="Zhai J.W."/>
            <person name="Wu S.S."/>
            <person name="Zhou Z."/>
            <person name="Hsiao Y.Y."/>
            <person name="Wu W.L."/>
            <person name="Chen Y.Y."/>
            <person name="Lin Y.F."/>
            <person name="Hsu J.L."/>
            <person name="Li C.Y."/>
            <person name="Wang Z.W."/>
            <person name="Zhao X."/>
            <person name="Zhong W.Y."/>
            <person name="Ma X.K."/>
            <person name="Ma L."/>
            <person name="Huang J."/>
            <person name="Chen G.Z."/>
            <person name="Huang M.Z."/>
            <person name="Huang L."/>
            <person name="Peng D.H."/>
            <person name="Luo Y.B."/>
            <person name="Zou S.Q."/>
            <person name="Chen S.P."/>
            <person name="Lan S."/>
            <person name="Tsai W.C."/>
            <person name="Van de Peer Y."/>
            <person name="Liu Z.J."/>
        </authorList>
    </citation>
    <scope>NUCLEOTIDE SEQUENCE [LARGE SCALE GENOMIC DNA]</scope>
    <source>
        <strain evidence="8">Lor288</strain>
    </source>
</reference>
<dbReference type="Pfam" id="PF01120">
    <property type="entry name" value="Alpha_L_fucos"/>
    <property type="match status" value="1"/>
</dbReference>
<evidence type="ECO:0000256" key="3">
    <source>
        <dbReference type="ARBA" id="ARBA00022729"/>
    </source>
</evidence>
<sequence length="485" mass="54415">MRATISNSLPLFLHFLLQFTVLSLSKPPPLPLPPPLPVLPVPTASQLQWQRREIIMFYHFGVNTFTNSEWGTGHESPLIFNPTALNTTQWITAATAAGVSLVILTAKHHDGFCLWPSRYTHHSVAHSPWMDGNGDVVRDFVTAASSSGIDVGLYLSPWDRHDRTYGHDVAYNEHYLGQLYELLAKYGKISEIWFDGAKGANATNMTYNFQDWFGMTKQLQGSINIFSDAGPDLRWVGDETGAAGETSWSLINRTRLRIGDASLESYLSAGDPRGTDWVPPECDVSIRPGWFWHEDEKPKPLNQLLDIYYKSVGRNCVLLLNVPPNKTGLVSDGDIQRLREFRLAIDTIFNHDIAGGSVVKASSERGGKRGAFTASNVADGVADTYWTPAKEEKKGDCWIELRGLNPRSKFNVVRIEEAIWMGQRIRRHRVYVDGKVAVRNGTTVGHKRLYRLRRPVAARRVRIRILKSRGPPLLSALGLHFDPYG</sequence>
<dbReference type="InterPro" id="IPR057739">
    <property type="entry name" value="Glyco_hydro_29_N"/>
</dbReference>
<dbReference type="Gene3D" id="3.20.20.80">
    <property type="entry name" value="Glycosidases"/>
    <property type="match status" value="1"/>
</dbReference>
<evidence type="ECO:0000313" key="9">
    <source>
        <dbReference type="Proteomes" id="UP001412067"/>
    </source>
</evidence>
<keyword evidence="3 6" id="KW-0732">Signal</keyword>
<evidence type="ECO:0000256" key="6">
    <source>
        <dbReference type="SAM" id="SignalP"/>
    </source>
</evidence>
<organism evidence="8 9">
    <name type="scientific">Platanthera guangdongensis</name>
    <dbReference type="NCBI Taxonomy" id="2320717"/>
    <lineage>
        <taxon>Eukaryota</taxon>
        <taxon>Viridiplantae</taxon>
        <taxon>Streptophyta</taxon>
        <taxon>Embryophyta</taxon>
        <taxon>Tracheophyta</taxon>
        <taxon>Spermatophyta</taxon>
        <taxon>Magnoliopsida</taxon>
        <taxon>Liliopsida</taxon>
        <taxon>Asparagales</taxon>
        <taxon>Orchidaceae</taxon>
        <taxon>Orchidoideae</taxon>
        <taxon>Orchideae</taxon>
        <taxon>Orchidinae</taxon>
        <taxon>Platanthera</taxon>
    </lineage>
</organism>